<evidence type="ECO:0000256" key="1">
    <source>
        <dbReference type="ARBA" id="ARBA00022490"/>
    </source>
</evidence>
<dbReference type="HAMAP" id="MF_01894">
    <property type="entry name" value="Smc_prok"/>
    <property type="match status" value="1"/>
</dbReference>
<feature type="coiled-coil region" evidence="6">
    <location>
        <begin position="881"/>
        <end position="908"/>
    </location>
</feature>
<feature type="coiled-coil region" evidence="6">
    <location>
        <begin position="170"/>
        <end position="218"/>
    </location>
</feature>
<evidence type="ECO:0000256" key="6">
    <source>
        <dbReference type="SAM" id="Coils"/>
    </source>
</evidence>
<dbReference type="InterPro" id="IPR036277">
    <property type="entry name" value="SMC_hinge_sf"/>
</dbReference>
<name>E6PRN3_9ZZZZ</name>
<feature type="region of interest" description="Disordered" evidence="7">
    <location>
        <begin position="433"/>
        <end position="454"/>
    </location>
</feature>
<evidence type="ECO:0000256" key="3">
    <source>
        <dbReference type="ARBA" id="ARBA00022840"/>
    </source>
</evidence>
<feature type="coiled-coil region" evidence="6">
    <location>
        <begin position="785"/>
        <end position="833"/>
    </location>
</feature>
<feature type="coiled-coil region" evidence="6">
    <location>
        <begin position="251"/>
        <end position="306"/>
    </location>
</feature>
<dbReference type="SUPFAM" id="SSF75553">
    <property type="entry name" value="Smc hinge domain"/>
    <property type="match status" value="1"/>
</dbReference>
<keyword evidence="2" id="KW-0547">Nucleotide-binding</keyword>
<dbReference type="InterPro" id="IPR024704">
    <property type="entry name" value="SMC"/>
</dbReference>
<gene>
    <name evidence="9" type="ORF">CARN2_3063</name>
</gene>
<dbReference type="GO" id="GO:0007062">
    <property type="term" value="P:sister chromatid cohesion"/>
    <property type="evidence" value="ECO:0007669"/>
    <property type="project" value="InterPro"/>
</dbReference>
<keyword evidence="3" id="KW-0067">ATP-binding</keyword>
<comment type="caution">
    <text evidence="9">The sequence shown here is derived from an EMBL/GenBank/DDBJ whole genome shotgun (WGS) entry which is preliminary data.</text>
</comment>
<dbReference type="Pfam" id="PF02463">
    <property type="entry name" value="SMC_N"/>
    <property type="match status" value="1"/>
</dbReference>
<dbReference type="SUPFAM" id="SSF52540">
    <property type="entry name" value="P-loop containing nucleoside triphosphate hydrolases"/>
    <property type="match status" value="1"/>
</dbReference>
<keyword evidence="4 6" id="KW-0175">Coiled coil</keyword>
<dbReference type="InterPro" id="IPR011890">
    <property type="entry name" value="SMC_prok"/>
</dbReference>
<reference evidence="9" key="1">
    <citation type="submission" date="2009-10" db="EMBL/GenBank/DDBJ databases">
        <title>Diversity of trophic interactions inside an arsenic-rich microbial ecosystem.</title>
        <authorList>
            <person name="Bertin P.N."/>
            <person name="Heinrich-Salmeron A."/>
            <person name="Pelletier E."/>
            <person name="Goulhen-Chollet F."/>
            <person name="Arsene-Ploetze F."/>
            <person name="Gallien S."/>
            <person name="Calteau A."/>
            <person name="Vallenet D."/>
            <person name="Casiot C."/>
            <person name="Chane-Woon-Ming B."/>
            <person name="Giloteaux L."/>
            <person name="Barakat M."/>
            <person name="Bonnefoy V."/>
            <person name="Bruneel O."/>
            <person name="Chandler M."/>
            <person name="Cleiss J."/>
            <person name="Duran R."/>
            <person name="Elbaz-Poulichet F."/>
            <person name="Fonknechten N."/>
            <person name="Lauga B."/>
            <person name="Mornico D."/>
            <person name="Ortet P."/>
            <person name="Schaeffer C."/>
            <person name="Siguier P."/>
            <person name="Alexander Thil Smith A."/>
            <person name="Van Dorsselaer A."/>
            <person name="Weissenbach J."/>
            <person name="Medigue C."/>
            <person name="Le Paslier D."/>
        </authorList>
    </citation>
    <scope>NUCLEOTIDE SEQUENCE</scope>
</reference>
<keyword evidence="1" id="KW-0963">Cytoplasm</keyword>
<dbReference type="PANTHER" id="PTHR43977">
    <property type="entry name" value="STRUCTURAL MAINTENANCE OF CHROMOSOMES PROTEIN 3"/>
    <property type="match status" value="1"/>
</dbReference>
<evidence type="ECO:0000313" key="9">
    <source>
        <dbReference type="EMBL" id="CBH97589.1"/>
    </source>
</evidence>
<dbReference type="GO" id="GO:0003677">
    <property type="term" value="F:DNA binding"/>
    <property type="evidence" value="ECO:0007669"/>
    <property type="project" value="UniProtKB-KW"/>
</dbReference>
<dbReference type="PIRSF" id="PIRSF005719">
    <property type="entry name" value="SMC"/>
    <property type="match status" value="1"/>
</dbReference>
<evidence type="ECO:0000256" key="2">
    <source>
        <dbReference type="ARBA" id="ARBA00022741"/>
    </source>
</evidence>
<dbReference type="GO" id="GO:0016887">
    <property type="term" value="F:ATP hydrolysis activity"/>
    <property type="evidence" value="ECO:0007669"/>
    <property type="project" value="InterPro"/>
</dbReference>
<dbReference type="Gene3D" id="3.40.50.300">
    <property type="entry name" value="P-loop containing nucleotide triphosphate hydrolases"/>
    <property type="match status" value="2"/>
</dbReference>
<dbReference type="Pfam" id="PF06470">
    <property type="entry name" value="SMC_hinge"/>
    <property type="match status" value="1"/>
</dbReference>
<organism evidence="9">
    <name type="scientific">mine drainage metagenome</name>
    <dbReference type="NCBI Taxonomy" id="410659"/>
    <lineage>
        <taxon>unclassified sequences</taxon>
        <taxon>metagenomes</taxon>
        <taxon>ecological metagenomes</taxon>
    </lineage>
</organism>
<evidence type="ECO:0000256" key="4">
    <source>
        <dbReference type="ARBA" id="ARBA00023054"/>
    </source>
</evidence>
<dbReference type="InterPro" id="IPR003395">
    <property type="entry name" value="RecF/RecN/SMC_N"/>
</dbReference>
<accession>E6PRN3</accession>
<dbReference type="CDD" id="cd03278">
    <property type="entry name" value="ABC_SMC_barmotin"/>
    <property type="match status" value="1"/>
</dbReference>
<keyword evidence="5" id="KW-0238">DNA-binding</keyword>
<protein>
    <submittedName>
        <fullName evidence="9">Putative Structural maintenance of chromosome protein SMC</fullName>
    </submittedName>
</protein>
<dbReference type="SMART" id="SM00968">
    <property type="entry name" value="SMC_hinge"/>
    <property type="match status" value="1"/>
</dbReference>
<dbReference type="EMBL" id="CABM01000045">
    <property type="protein sequence ID" value="CBH97589.1"/>
    <property type="molecule type" value="Genomic_DNA"/>
</dbReference>
<dbReference type="InterPro" id="IPR010935">
    <property type="entry name" value="SMC_hinge"/>
</dbReference>
<feature type="domain" description="SMC hinge" evidence="8">
    <location>
        <begin position="518"/>
        <end position="625"/>
    </location>
</feature>
<sequence>MRLSWIKLAGFKSFADPVAFQMPGQRIGVVGPNGCGKSNIIDAVRWVLGESKASELRGESMQDVIFSGSSTRKPAGRCSVELVFDNSEHRITGNWGQFTEIAVKRVLTRDGASSYFINNQVVRRRDVQDIFLGTGLGPRAYAIIGQGTITRILESRPEELRVMLEEAAGVSKYKERRRETENRLHGTRENLLRVHDILRELNAQLDKLEQQAAVAQQYQQLQQQLETSQHGLWLLRWQEAQARQTRIAAEAGQAVNALEAQTAQLRAAEAELETLRQAQYAASDALNAAQAELYAAQAQVARLETEIRYVVEARDRALRSQIELGAEQSQWLARQQAAQQDAASAGTEMAEAELLQAEAEARVVEQGEQTPALEARLSDAQMRAAEQRAQAAAAQQRLQAEAERQRALGQQAQQIEQRLQRLQAERRAVQRPDSLRLGDLNAQQSRLGDERDEAEARLQALQEQLPGLQDARQLQQAAAQQAAAELGSSTARLHALKALQDKVMTEGRIQPWLARHGLDTLARLWTRIHIEPGWETALEAALRERLAALEVRGLDAMAGFAADPPPAKLVFFAAPQAAAPIPATMDLQPLAALLRHVDPGLRAVLDDWLAGVFTADSMLQAMQRRASLPPGAMLVTRDGHAATRHSVSLYAADSEQAGMLARAQEIENLERQTKAQQLMADGSRSAALQAEAAWTQAQEQATAEGRRLQALTQQFHAVQVEWLKLQQQEQESTARAERLDTDLAELVAQGDELAAAQAESEARFEQLDAELGRCQQDQADLDGEALREQAALNEARAKLRALEQQQAEAGYAIRSLQQRQADAQRMAATAQQHLGEVAVRLLGVEGELARLSGQTASAGLQDALAVQQASQERLALRRAEHDEIAARLRALEESRLRLEREAEPLRAAINARQLDEQEARLQGEQFQQMLADAQVDLEQLAASLPQGVQPEQLGRDTQRLQRDIATLGAVNLAALDELGQARERKQFLDAQVADLEQASGTLEDAIRKIDSETRGQLRLTFDAVNEHFGRLFPQLFGGGAARLVMTGEEILDAGVQVMAQPPGKRNSSIHMLSGGEKALTAIALVFGIFHLNPAPFCILDEVDAPLDDSNTERFAQLVRSMSDAIQFLFISHNKIAMEMAEQLVGVTMQEQGVSRIVAVDMDTAAHMAEAVA</sequence>
<evidence type="ECO:0000256" key="5">
    <source>
        <dbReference type="ARBA" id="ARBA00023125"/>
    </source>
</evidence>
<dbReference type="GO" id="GO:0005524">
    <property type="term" value="F:ATP binding"/>
    <property type="evidence" value="ECO:0007669"/>
    <property type="project" value="UniProtKB-KW"/>
</dbReference>
<evidence type="ECO:0000259" key="8">
    <source>
        <dbReference type="SMART" id="SM00968"/>
    </source>
</evidence>
<dbReference type="GO" id="GO:0030261">
    <property type="term" value="P:chromosome condensation"/>
    <property type="evidence" value="ECO:0007669"/>
    <property type="project" value="InterPro"/>
</dbReference>
<evidence type="ECO:0000256" key="7">
    <source>
        <dbReference type="SAM" id="MobiDB-lite"/>
    </source>
</evidence>
<proteinExistence type="inferred from homology"/>
<dbReference type="AlphaFoldDB" id="E6PRN3"/>
<dbReference type="GO" id="GO:0005694">
    <property type="term" value="C:chromosome"/>
    <property type="evidence" value="ECO:0007669"/>
    <property type="project" value="InterPro"/>
</dbReference>
<dbReference type="NCBIfam" id="TIGR02168">
    <property type="entry name" value="SMC_prok_B"/>
    <property type="match status" value="1"/>
</dbReference>
<dbReference type="InterPro" id="IPR027417">
    <property type="entry name" value="P-loop_NTPase"/>
</dbReference>